<evidence type="ECO:0000313" key="2">
    <source>
        <dbReference type="Proteomes" id="UP001218218"/>
    </source>
</evidence>
<evidence type="ECO:0000313" key="1">
    <source>
        <dbReference type="EMBL" id="KAJ7342395.1"/>
    </source>
</evidence>
<dbReference type="Proteomes" id="UP001218218">
    <property type="component" value="Unassembled WGS sequence"/>
</dbReference>
<reference evidence="1" key="1">
    <citation type="submission" date="2023-03" db="EMBL/GenBank/DDBJ databases">
        <title>Massive genome expansion in bonnet fungi (Mycena s.s.) driven by repeated elements and novel gene families across ecological guilds.</title>
        <authorList>
            <consortium name="Lawrence Berkeley National Laboratory"/>
            <person name="Harder C.B."/>
            <person name="Miyauchi S."/>
            <person name="Viragh M."/>
            <person name="Kuo A."/>
            <person name="Thoen E."/>
            <person name="Andreopoulos B."/>
            <person name="Lu D."/>
            <person name="Skrede I."/>
            <person name="Drula E."/>
            <person name="Henrissat B."/>
            <person name="Morin E."/>
            <person name="Kohler A."/>
            <person name="Barry K."/>
            <person name="LaButti K."/>
            <person name="Morin E."/>
            <person name="Salamov A."/>
            <person name="Lipzen A."/>
            <person name="Mereny Z."/>
            <person name="Hegedus B."/>
            <person name="Baldrian P."/>
            <person name="Stursova M."/>
            <person name="Weitz H."/>
            <person name="Taylor A."/>
            <person name="Grigoriev I.V."/>
            <person name="Nagy L.G."/>
            <person name="Martin F."/>
            <person name="Kauserud H."/>
        </authorList>
    </citation>
    <scope>NUCLEOTIDE SEQUENCE</scope>
    <source>
        <strain evidence="1">CBHHK002</strain>
    </source>
</reference>
<keyword evidence="2" id="KW-1185">Reference proteome</keyword>
<dbReference type="AlphaFoldDB" id="A0AAD7ENR3"/>
<proteinExistence type="predicted"/>
<gene>
    <name evidence="1" type="ORF">DFH08DRAFT_811488</name>
</gene>
<organism evidence="1 2">
    <name type="scientific">Mycena albidolilacea</name>
    <dbReference type="NCBI Taxonomy" id="1033008"/>
    <lineage>
        <taxon>Eukaryota</taxon>
        <taxon>Fungi</taxon>
        <taxon>Dikarya</taxon>
        <taxon>Basidiomycota</taxon>
        <taxon>Agaricomycotina</taxon>
        <taxon>Agaricomycetes</taxon>
        <taxon>Agaricomycetidae</taxon>
        <taxon>Agaricales</taxon>
        <taxon>Marasmiineae</taxon>
        <taxon>Mycenaceae</taxon>
        <taxon>Mycena</taxon>
    </lineage>
</organism>
<accession>A0AAD7ENR3</accession>
<comment type="caution">
    <text evidence="1">The sequence shown here is derived from an EMBL/GenBank/DDBJ whole genome shotgun (WGS) entry which is preliminary data.</text>
</comment>
<dbReference type="EMBL" id="JARIHO010000025">
    <property type="protein sequence ID" value="KAJ7342395.1"/>
    <property type="molecule type" value="Genomic_DNA"/>
</dbReference>
<sequence length="385" mass="43241">MTARVTTTTFTFSGHWEVEARAGASRRAGGLLRKGGREAVHEIITDVAAGATFGVASLLLQYFWEPQVHLQKDCPSYTPPTFTPRRRQMNPGAAAAAVSFWTLWVPPFSTAATPFLLARIWALHYGVATSSARTGGSRGIYRCLVKRDGIRPTSAPRCGRCSIDPSRDAPDVDVQVFRRQFCSIDGEHGTARSMSTTPCNTLPGSCVGISLLLESLLEKISCFLCRPSNLLPCCPDPFYVPRTRGSRFPSSNMAYAKASRFVDSASTRCKAVERDTDWRYSANNLLPITDFSDILEDVFFEFSDADRHFENTRSRHGVQEEIWRQIEWRWAVRGGVSMAVTVLFGDFLDYYSFDCRRNVEISFSTCGRRDYYEDVHLWVGGRPWT</sequence>
<name>A0AAD7ENR3_9AGAR</name>
<protein>
    <submittedName>
        <fullName evidence="1">Uncharacterized protein</fullName>
    </submittedName>
</protein>